<feature type="compositionally biased region" description="Basic and acidic residues" evidence="23">
    <location>
        <begin position="925"/>
        <end position="946"/>
    </location>
</feature>
<dbReference type="PROSITE" id="PS50507">
    <property type="entry name" value="RDRP_SSRNA_POS"/>
    <property type="match status" value="1"/>
</dbReference>
<dbReference type="GO" id="GO:0008236">
    <property type="term" value="F:serine-type peptidase activity"/>
    <property type="evidence" value="ECO:0007669"/>
    <property type="project" value="UniProtKB-KW"/>
</dbReference>
<dbReference type="GO" id="GO:0033644">
    <property type="term" value="C:host cell membrane"/>
    <property type="evidence" value="ECO:0007669"/>
    <property type="project" value="UniProtKB-SubCell"/>
</dbReference>
<dbReference type="InterPro" id="IPR001205">
    <property type="entry name" value="RNA-dir_pol_C"/>
</dbReference>
<keyword evidence="12" id="KW-0547">Nucleotide-binding</keyword>
<keyword evidence="11" id="KW-0548">Nucleotidyltransferase</keyword>
<evidence type="ECO:0000256" key="17">
    <source>
        <dbReference type="ARBA" id="ARBA00022953"/>
    </source>
</evidence>
<dbReference type="GO" id="GO:0075523">
    <property type="term" value="P:viral translational frameshifting"/>
    <property type="evidence" value="ECO:0007669"/>
    <property type="project" value="UniProtKB-KW"/>
</dbReference>
<dbReference type="GO" id="GO:0006508">
    <property type="term" value="P:proteolysis"/>
    <property type="evidence" value="ECO:0007669"/>
    <property type="project" value="UniProtKB-KW"/>
</dbReference>
<gene>
    <name evidence="26" type="primary">ORF1ab</name>
</gene>
<dbReference type="SUPFAM" id="SSF56672">
    <property type="entry name" value="DNA/RNA polymerases"/>
    <property type="match status" value="1"/>
</dbReference>
<dbReference type="InterPro" id="IPR009003">
    <property type="entry name" value="Peptidase_S1_PA"/>
</dbReference>
<keyword evidence="9" id="KW-0808">Transferase</keyword>
<evidence type="ECO:0000256" key="16">
    <source>
        <dbReference type="ARBA" id="ARBA00022870"/>
    </source>
</evidence>
<dbReference type="SUPFAM" id="SSF50494">
    <property type="entry name" value="Trypsin-like serine proteases"/>
    <property type="match status" value="1"/>
</dbReference>
<evidence type="ECO:0000256" key="3">
    <source>
        <dbReference type="ARBA" id="ARBA00011245"/>
    </source>
</evidence>
<organism evidence="26">
    <name type="scientific">Neva virus</name>
    <dbReference type="NCBI Taxonomy" id="2776960"/>
    <lineage>
        <taxon>Viruses</taxon>
        <taxon>Riboviria</taxon>
        <taxon>Orthornavirae</taxon>
        <taxon>Pisuviricota</taxon>
        <taxon>Stelpaviricetes</taxon>
        <taxon>Stellavirales</taxon>
        <taxon>Astroviridae</taxon>
    </lineage>
</organism>
<dbReference type="Gene3D" id="3.30.70.270">
    <property type="match status" value="1"/>
</dbReference>
<sequence>MAEGKPCKTVIQAGLAKLVNPGGLNALLRRGKEIFGHTQAWKELFSCDVVYGITTHHWLGLKGDDFWELKLVNDMPLYRIVPNPKLTDEEMAVMRTAQSRLTAGRNATVLANRLSARNAEMAEKVKDLQSELGKTLALLGREKIKNSALELENRKLLLERGAMEERIQALETRHSWKGLKSLAIWIFVAIMLGGYMAGTDAECVLVDVPSPIEVSYETFLEMCNGKESYLPTDAFNRTALALACSETMDYIDCKFYIDSLIKNKVSLSMALTQILYLEEITGAINTSWTFVKNFGLAMPLCTLFMLCMTRDKKNMVATIILLALAWLLRINFFSFSLIAVYAPLETTIAGVLAAMGFVPTPVLCFLHWCLLVLKAVLIPNEFYILQRISVGLCWSVVLPIWCLTQELLKLVIVPVEFQILVFILLASVTAGFNYLNVTIQITEPDGSVKKHKRFAAAKTAVQAITSLVFEKAKAIRGIIPAFPSKSENVVKIEAGDSMGVGFRLGNYIYTAGHVVGEEKTVKMTWKGLTTTAKILGHIELPLFTDTLVKIEVPKPFQLLPVMRLAKDAVSDYLQMTSFSHDFSSIVSFTGWAVIDGAYINAPFETYPGTSGSPLTNRDGRLVGMHFGSNAVVSQGYSLVTLFAVEPAVKQSTTDEDEFLRRVMEGVRTSHAAILKKLEEQDEKIQQLQQRLDEVVSGDDHTILLDEKKKGKTKRTARGLKHRQNKGISKAAFMRQKILTEEEYKRLEEEGFSKEEIQEIVNNLREQAWIDYQNDLDDDDDWYDDLCEDERINDEIDRKIEQDLEDRGEWYPQGRRITYKEKAILKLIKGLRDASKNTSVTISFPDSHEEEAEKMFDKIVTTEDVPEEELAEAYLTTPNQVRFVTGKVLNIKHAKIKPEVTFVKSGVTQISGNDGEQTILKSKTTTRVEEKDEEKPAQEKSDEEKPKNPPAEQEPLEQQKKKGGKPSGKKNNKPRPLPKAKCVDCGEVYEQRNIYHECKPKNLNEPPSGGHKPVPDYLKWYAWPDYLEPLQLRLTVPENYPILGHIPLDKLVERKKQVNDPLLKMLQPPEVSGFTSTTWTKKAYTKSFEKFDYGEACNFIEDYPEHCAFADACLLTECGYMEGSRVIPIQETQKNMESTPAFPKMLDFDTEKEYLEEHGFSEYVEIQTSADTIHHKPLWWCFLKNEILKEKKVADDDIRIISCSDPVFTRLGAAFDSDQNARMKERTETHHAQVGWTPFFGGLDRRIKRITSNNRTKILELDWTRFDGTIPVLLFQRIREIRKFFLTKRSRQKYGKLLDWYNNNLTDRITLLPTGEVTHIKKGNPSGQFSTTVDNNMVNEWLTAFEFCWLYEYTHGKIPTVQEYRANVDFLCYGDDRLLAFNPSFVIYDTEEVIRMYKEVFGMWVKPENIKLFDSPTGSSFCGFTFVKPHGKWIGVVNTNKLLTSLRTPVRRLPDIESLWGKLVSLKIMCYHSDPDAVSYLTEQIKRVEEYAKAEGIQLPEVGPDFYRRLW</sequence>
<comment type="catalytic activity">
    <reaction evidence="21">
        <text>RNA(n) + a ribonucleoside 5'-triphosphate = RNA(n+1) + diphosphate</text>
        <dbReference type="Rhea" id="RHEA:21248"/>
        <dbReference type="Rhea" id="RHEA-COMP:14527"/>
        <dbReference type="Rhea" id="RHEA-COMP:17342"/>
        <dbReference type="ChEBI" id="CHEBI:33019"/>
        <dbReference type="ChEBI" id="CHEBI:61557"/>
        <dbReference type="ChEBI" id="CHEBI:140395"/>
    </reaction>
</comment>
<evidence type="ECO:0000256" key="13">
    <source>
        <dbReference type="ARBA" id="ARBA00022758"/>
    </source>
</evidence>
<dbReference type="InterPro" id="IPR043502">
    <property type="entry name" value="DNA/RNA_pol_sf"/>
</dbReference>
<evidence type="ECO:0000256" key="15">
    <source>
        <dbReference type="ARBA" id="ARBA00022825"/>
    </source>
</evidence>
<comment type="function">
    <text evidence="20">Responsible for the cleavage of the polyprotein into functional products.</text>
</comment>
<evidence type="ECO:0000256" key="2">
    <source>
        <dbReference type="ARBA" id="ARBA00005873"/>
    </source>
</evidence>
<proteinExistence type="inferred from homology"/>
<evidence type="ECO:0000256" key="10">
    <source>
        <dbReference type="ARBA" id="ARBA00022692"/>
    </source>
</evidence>
<keyword evidence="16" id="KW-1043">Host membrane</keyword>
<feature type="transmembrane region" description="Helical" evidence="24">
    <location>
        <begin position="407"/>
        <end position="432"/>
    </location>
</feature>
<evidence type="ECO:0000256" key="7">
    <source>
        <dbReference type="ARBA" id="ARBA00022553"/>
    </source>
</evidence>
<evidence type="ECO:0000256" key="19">
    <source>
        <dbReference type="ARBA" id="ARBA00023136"/>
    </source>
</evidence>
<keyword evidence="13" id="KW-0688">Ribosomal frameshifting</keyword>
<comment type="similarity">
    <text evidence="2">Belongs to the astroviridae polyprotein 1AB family.</text>
</comment>
<feature type="domain" description="RdRp catalytic" evidence="25">
    <location>
        <begin position="1255"/>
        <end position="1388"/>
    </location>
</feature>
<evidence type="ECO:0000256" key="20">
    <source>
        <dbReference type="ARBA" id="ARBA00045910"/>
    </source>
</evidence>
<evidence type="ECO:0000256" key="23">
    <source>
        <dbReference type="SAM" id="MobiDB-lite"/>
    </source>
</evidence>
<keyword evidence="15" id="KW-0720">Serine protease</keyword>
<feature type="transmembrane region" description="Helical" evidence="24">
    <location>
        <begin position="290"/>
        <end position="307"/>
    </location>
</feature>
<evidence type="ECO:0000256" key="9">
    <source>
        <dbReference type="ARBA" id="ARBA00022679"/>
    </source>
</evidence>
<feature type="transmembrane region" description="Helical" evidence="24">
    <location>
        <begin position="182"/>
        <end position="198"/>
    </location>
</feature>
<keyword evidence="7" id="KW-0597">Phosphoprotein</keyword>
<feature type="transmembrane region" description="Helical" evidence="24">
    <location>
        <begin position="319"/>
        <end position="342"/>
    </location>
</feature>
<dbReference type="Gene3D" id="2.40.10.10">
    <property type="entry name" value="Trypsin-like serine proteases"/>
    <property type="match status" value="2"/>
</dbReference>
<evidence type="ECO:0000256" key="14">
    <source>
        <dbReference type="ARBA" id="ARBA00022801"/>
    </source>
</evidence>
<evidence type="ECO:0000256" key="4">
    <source>
        <dbReference type="ARBA" id="ARBA00019743"/>
    </source>
</evidence>
<keyword evidence="22" id="KW-0175">Coiled coil</keyword>
<feature type="region of interest" description="Disordered" evidence="23">
    <location>
        <begin position="908"/>
        <end position="979"/>
    </location>
</feature>
<evidence type="ECO:0000259" key="25">
    <source>
        <dbReference type="PROSITE" id="PS50507"/>
    </source>
</evidence>
<evidence type="ECO:0000256" key="8">
    <source>
        <dbReference type="ARBA" id="ARBA00022670"/>
    </source>
</evidence>
<evidence type="ECO:0000256" key="12">
    <source>
        <dbReference type="ARBA" id="ARBA00022741"/>
    </source>
</evidence>
<protein>
    <recommendedName>
        <fullName evidence="4">Non-structural polyprotein 1AB</fullName>
    </recommendedName>
</protein>
<dbReference type="EMBL" id="MT993583">
    <property type="protein sequence ID" value="QPB10691.1"/>
    <property type="molecule type" value="Genomic_RNA"/>
</dbReference>
<keyword evidence="8" id="KW-0645">Protease</keyword>
<keyword evidence="14" id="KW-0378">Hydrolase</keyword>
<dbReference type="GO" id="GO:0006351">
    <property type="term" value="P:DNA-templated transcription"/>
    <property type="evidence" value="ECO:0007669"/>
    <property type="project" value="InterPro"/>
</dbReference>
<dbReference type="GO" id="GO:0039694">
    <property type="term" value="P:viral RNA genome replication"/>
    <property type="evidence" value="ECO:0007669"/>
    <property type="project" value="InterPro"/>
</dbReference>
<evidence type="ECO:0000256" key="24">
    <source>
        <dbReference type="SAM" id="Phobius"/>
    </source>
</evidence>
<keyword evidence="10 24" id="KW-0812">Transmembrane</keyword>
<reference evidence="26" key="1">
    <citation type="journal article" date="2021" name="Virology (Lond)">
        <title>RNA virome abundance and diversity is associated with host age in a bird species.</title>
        <authorList>
            <person name="Wille M."/>
            <person name="Shi M."/>
            <person name="Hurt A.C."/>
            <person name="Klaassen M."/>
            <person name="Holmes E.C."/>
        </authorList>
    </citation>
    <scope>NUCLEOTIDE SEQUENCE</scope>
    <source>
        <strain evidence="26">MW06_2o</strain>
    </source>
</reference>
<dbReference type="CDD" id="cd23172">
    <property type="entry name" value="ps-ssRNAv_Astroviridae_RdRp"/>
    <property type="match status" value="1"/>
</dbReference>
<dbReference type="InterPro" id="IPR045836">
    <property type="entry name" value="Astro_VPg"/>
</dbReference>
<feature type="compositionally biased region" description="Basic residues" evidence="23">
    <location>
        <begin position="960"/>
        <end position="977"/>
    </location>
</feature>
<dbReference type="Pfam" id="PF00680">
    <property type="entry name" value="RdRP_1"/>
    <property type="match status" value="1"/>
</dbReference>
<evidence type="ECO:0000256" key="1">
    <source>
        <dbReference type="ARBA" id="ARBA00004301"/>
    </source>
</evidence>
<feature type="coiled-coil region" evidence="22">
    <location>
        <begin position="111"/>
        <end position="173"/>
    </location>
</feature>
<evidence type="ECO:0000256" key="21">
    <source>
        <dbReference type="ARBA" id="ARBA00047383"/>
    </source>
</evidence>
<dbReference type="GO" id="GO:0000166">
    <property type="term" value="F:nucleotide binding"/>
    <property type="evidence" value="ECO:0007669"/>
    <property type="project" value="UniProtKB-KW"/>
</dbReference>
<accession>A0A8E4VR09</accession>
<dbReference type="Pfam" id="PF19416">
    <property type="entry name" value="Astro_VPg"/>
    <property type="match status" value="1"/>
</dbReference>
<comment type="subunit">
    <text evidence="3">Monomer.</text>
</comment>
<keyword evidence="18 24" id="KW-1133">Transmembrane helix</keyword>
<evidence type="ECO:0000256" key="18">
    <source>
        <dbReference type="ARBA" id="ARBA00022989"/>
    </source>
</evidence>
<dbReference type="GO" id="GO:0003723">
    <property type="term" value="F:RNA binding"/>
    <property type="evidence" value="ECO:0007669"/>
    <property type="project" value="InterPro"/>
</dbReference>
<dbReference type="InterPro" id="IPR007094">
    <property type="entry name" value="RNA-dir_pol_PSvirus"/>
</dbReference>
<feature type="compositionally biased region" description="Polar residues" evidence="23">
    <location>
        <begin position="908"/>
        <end position="924"/>
    </location>
</feature>
<keyword evidence="17" id="KW-0693">Viral RNA replication</keyword>
<keyword evidence="5" id="KW-0696">RNA-directed RNA polymerase</keyword>
<evidence type="ECO:0000313" key="26">
    <source>
        <dbReference type="EMBL" id="QPB10691.1"/>
    </source>
</evidence>
<evidence type="ECO:0000256" key="22">
    <source>
        <dbReference type="SAM" id="Coils"/>
    </source>
</evidence>
<dbReference type="GO" id="GO:0003968">
    <property type="term" value="F:RNA-directed RNA polymerase activity"/>
    <property type="evidence" value="ECO:0007669"/>
    <property type="project" value="UniProtKB-KW"/>
</dbReference>
<evidence type="ECO:0000256" key="6">
    <source>
        <dbReference type="ARBA" id="ARBA00022520"/>
    </source>
</evidence>
<feature type="transmembrane region" description="Helical" evidence="24">
    <location>
        <begin position="348"/>
        <end position="370"/>
    </location>
</feature>
<dbReference type="InterPro" id="IPR043504">
    <property type="entry name" value="Peptidase_S1_PA_chymotrypsin"/>
</dbReference>
<dbReference type="InterPro" id="IPR043128">
    <property type="entry name" value="Rev_trsase/Diguanyl_cyclase"/>
</dbReference>
<evidence type="ECO:0000256" key="5">
    <source>
        <dbReference type="ARBA" id="ARBA00022484"/>
    </source>
</evidence>
<keyword evidence="19 24" id="KW-0472">Membrane</keyword>
<comment type="subcellular location">
    <subcellularLocation>
        <location evidence="1">Host membrane</location>
        <topology evidence="1">Multi-pass membrane protein</topology>
    </subcellularLocation>
</comment>
<feature type="coiled-coil region" evidence="22">
    <location>
        <begin position="670"/>
        <end position="697"/>
    </location>
</feature>
<keyword evidence="6" id="KW-0191">Covalent protein-RNA linkage</keyword>
<evidence type="ECO:0000256" key="11">
    <source>
        <dbReference type="ARBA" id="ARBA00022695"/>
    </source>
</evidence>
<name>A0A8E4VR09_9VIRU</name>